<evidence type="ECO:0000256" key="2">
    <source>
        <dbReference type="SAM" id="Phobius"/>
    </source>
</evidence>
<organism evidence="3 4">
    <name type="scientific">Streptomyces shenzhenensis</name>
    <dbReference type="NCBI Taxonomy" id="943815"/>
    <lineage>
        <taxon>Bacteria</taxon>
        <taxon>Bacillati</taxon>
        <taxon>Actinomycetota</taxon>
        <taxon>Actinomycetes</taxon>
        <taxon>Kitasatosporales</taxon>
        <taxon>Streptomycetaceae</taxon>
        <taxon>Streptomyces</taxon>
    </lineage>
</organism>
<feature type="region of interest" description="Disordered" evidence="1">
    <location>
        <begin position="1"/>
        <end position="33"/>
    </location>
</feature>
<gene>
    <name evidence="3" type="ORF">CTZ28_02320</name>
</gene>
<keyword evidence="2" id="KW-0812">Transmembrane</keyword>
<evidence type="ECO:0000313" key="4">
    <source>
        <dbReference type="Proteomes" id="UP000270471"/>
    </source>
</evidence>
<accession>A0A3M0IZL2</accession>
<dbReference type="EMBL" id="PENI01000001">
    <property type="protein sequence ID" value="RMB87806.1"/>
    <property type="molecule type" value="Genomic_DNA"/>
</dbReference>
<feature type="compositionally biased region" description="Basic and acidic residues" evidence="1">
    <location>
        <begin position="1"/>
        <end position="11"/>
    </location>
</feature>
<keyword evidence="2" id="KW-0472">Membrane</keyword>
<feature type="region of interest" description="Disordered" evidence="1">
    <location>
        <begin position="117"/>
        <end position="188"/>
    </location>
</feature>
<sequence>MGERHSDDGPPGRRRAHPGGPVPGPRPADPGTALEARFGTALRPDGAGLDPEAERRAVAAFRAARDAGAHRARTRRRDDWRPRAPRRARFSVTASLSAFLASVTLGGLAVAAIASAGAPAHRGDEQPAPHPTADTSERPASVPAPEPSGPRPATSQAPASPAPTDPAATESAAAHARPDRPATAKDTLAHCRAYEQVKDRGKALNSTAWQRLVTAAGGAEKVAAYCAGRLAAATTAAEEPGAGR</sequence>
<evidence type="ECO:0000256" key="1">
    <source>
        <dbReference type="SAM" id="MobiDB-lite"/>
    </source>
</evidence>
<keyword evidence="4" id="KW-1185">Reference proteome</keyword>
<dbReference type="RefSeq" id="WP_121887474.1">
    <property type="nucleotide sequence ID" value="NZ_PENI01000001.1"/>
</dbReference>
<comment type="caution">
    <text evidence="3">The sequence shown here is derived from an EMBL/GenBank/DDBJ whole genome shotgun (WGS) entry which is preliminary data.</text>
</comment>
<protein>
    <submittedName>
        <fullName evidence="3">Uncharacterized protein</fullName>
    </submittedName>
</protein>
<keyword evidence="2" id="KW-1133">Transmembrane helix</keyword>
<feature type="transmembrane region" description="Helical" evidence="2">
    <location>
        <begin position="90"/>
        <end position="114"/>
    </location>
</feature>
<dbReference type="Proteomes" id="UP000270471">
    <property type="component" value="Unassembled WGS sequence"/>
</dbReference>
<proteinExistence type="predicted"/>
<dbReference type="OrthoDB" id="4326240at2"/>
<reference evidence="3 4" key="1">
    <citation type="submission" date="2017-11" db="EMBL/GenBank/DDBJ databases">
        <title>Draft genome of actinobacteria isolated from guarana (Paullinia cupana (Mart.) Ducke.</title>
        <authorList>
            <person name="Siqueira K.A."/>
            <person name="Liotti R.G."/>
            <person name="Mendes T.A.O."/>
            <person name="Soares M.A."/>
        </authorList>
    </citation>
    <scope>NUCLEOTIDE SEQUENCE [LARGE SCALE GENOMIC DNA]</scope>
    <source>
        <strain evidence="3 4">193</strain>
    </source>
</reference>
<feature type="region of interest" description="Disordered" evidence="1">
    <location>
        <begin position="61"/>
        <end position="89"/>
    </location>
</feature>
<evidence type="ECO:0000313" key="3">
    <source>
        <dbReference type="EMBL" id="RMB87806.1"/>
    </source>
</evidence>
<feature type="compositionally biased region" description="Low complexity" evidence="1">
    <location>
        <begin position="165"/>
        <end position="175"/>
    </location>
</feature>
<name>A0A3M0IZL2_9ACTN</name>
<feature type="compositionally biased region" description="Basic and acidic residues" evidence="1">
    <location>
        <begin position="176"/>
        <end position="188"/>
    </location>
</feature>
<dbReference type="AlphaFoldDB" id="A0A3M0IZL2"/>